<evidence type="ECO:0000259" key="8">
    <source>
        <dbReference type="Pfam" id="PF14579"/>
    </source>
</evidence>
<organism evidence="10">
    <name type="scientific">marine sediment metagenome</name>
    <dbReference type="NCBI Taxonomy" id="412755"/>
    <lineage>
        <taxon>unclassified sequences</taxon>
        <taxon>metagenomes</taxon>
        <taxon>ecological metagenomes</taxon>
    </lineage>
</organism>
<keyword evidence="4" id="KW-0235">DNA replication</keyword>
<dbReference type="Gene3D" id="1.10.10.1600">
    <property type="entry name" value="Bacterial DNA polymerase III alpha subunit, thumb domain"/>
    <property type="match status" value="1"/>
</dbReference>
<dbReference type="GO" id="GO:0006260">
    <property type="term" value="P:DNA replication"/>
    <property type="evidence" value="ECO:0007669"/>
    <property type="project" value="UniProtKB-KW"/>
</dbReference>
<dbReference type="InterPro" id="IPR029460">
    <property type="entry name" value="DNAPol_HHH"/>
</dbReference>
<feature type="domain" description="Bacterial DNA polymerase III alpha subunit NTPase" evidence="7">
    <location>
        <begin position="1"/>
        <end position="129"/>
    </location>
</feature>
<dbReference type="Pfam" id="PF17657">
    <property type="entry name" value="DNA_pol3_finger"/>
    <property type="match status" value="1"/>
</dbReference>
<keyword evidence="2" id="KW-0808">Transferase</keyword>
<evidence type="ECO:0000256" key="6">
    <source>
        <dbReference type="ARBA" id="ARBA00049244"/>
    </source>
</evidence>
<dbReference type="Gene3D" id="1.10.150.870">
    <property type="match status" value="1"/>
</dbReference>
<dbReference type="InterPro" id="IPR004805">
    <property type="entry name" value="DnaE2/DnaE/PolC"/>
</dbReference>
<feature type="domain" description="DNA polymerase III alpha subunit finger" evidence="9">
    <location>
        <begin position="132"/>
        <end position="298"/>
    </location>
</feature>
<dbReference type="EC" id="2.7.7.7" evidence="1"/>
<keyword evidence="5" id="KW-0239">DNA-directed DNA polymerase</keyword>
<evidence type="ECO:0000256" key="4">
    <source>
        <dbReference type="ARBA" id="ARBA00022705"/>
    </source>
</evidence>
<accession>X1JIH8</accession>
<evidence type="ECO:0000259" key="7">
    <source>
        <dbReference type="Pfam" id="PF07733"/>
    </source>
</evidence>
<dbReference type="AlphaFoldDB" id="X1JIH8"/>
<feature type="non-terminal residue" evidence="10">
    <location>
        <position position="1"/>
    </location>
</feature>
<protein>
    <recommendedName>
        <fullName evidence="1">DNA-directed DNA polymerase</fullName>
        <ecNumber evidence="1">2.7.7.7</ecNumber>
    </recommendedName>
</protein>
<name>X1JIH8_9ZZZZ</name>
<gene>
    <name evidence="10" type="ORF">S06H3_06726</name>
</gene>
<evidence type="ECO:0000256" key="3">
    <source>
        <dbReference type="ARBA" id="ARBA00022695"/>
    </source>
</evidence>
<evidence type="ECO:0000259" key="9">
    <source>
        <dbReference type="Pfam" id="PF17657"/>
    </source>
</evidence>
<dbReference type="Pfam" id="PF14579">
    <property type="entry name" value="HHH_6"/>
    <property type="match status" value="1"/>
</dbReference>
<dbReference type="InterPro" id="IPR040982">
    <property type="entry name" value="DNA_pol3_finger"/>
</dbReference>
<dbReference type="Pfam" id="PF07733">
    <property type="entry name" value="DNA_pol3_alpha"/>
    <property type="match status" value="1"/>
</dbReference>
<dbReference type="InterPro" id="IPR011708">
    <property type="entry name" value="DNA_pol3_alpha_NTPase_dom"/>
</dbReference>
<dbReference type="GO" id="GO:0003887">
    <property type="term" value="F:DNA-directed DNA polymerase activity"/>
    <property type="evidence" value="ECO:0007669"/>
    <property type="project" value="UniProtKB-KW"/>
</dbReference>
<reference evidence="10" key="1">
    <citation type="journal article" date="2014" name="Front. Microbiol.">
        <title>High frequency of phylogenetically diverse reductive dehalogenase-homologous genes in deep subseafloor sedimentary metagenomes.</title>
        <authorList>
            <person name="Kawai M."/>
            <person name="Futagami T."/>
            <person name="Toyoda A."/>
            <person name="Takaki Y."/>
            <person name="Nishi S."/>
            <person name="Hori S."/>
            <person name="Arai W."/>
            <person name="Tsubouchi T."/>
            <person name="Morono Y."/>
            <person name="Uchiyama I."/>
            <person name="Ito T."/>
            <person name="Fujiyama A."/>
            <person name="Inagaki F."/>
            <person name="Takami H."/>
        </authorList>
    </citation>
    <scope>NUCLEOTIDE SEQUENCE</scope>
    <source>
        <strain evidence="10">Expedition CK06-06</strain>
    </source>
</reference>
<comment type="catalytic activity">
    <reaction evidence="6">
        <text>DNA(n) + a 2'-deoxyribonucleoside 5'-triphosphate = DNA(n+1) + diphosphate</text>
        <dbReference type="Rhea" id="RHEA:22508"/>
        <dbReference type="Rhea" id="RHEA-COMP:17339"/>
        <dbReference type="Rhea" id="RHEA-COMP:17340"/>
        <dbReference type="ChEBI" id="CHEBI:33019"/>
        <dbReference type="ChEBI" id="CHEBI:61560"/>
        <dbReference type="ChEBI" id="CHEBI:173112"/>
        <dbReference type="EC" id="2.7.7.7"/>
    </reaction>
</comment>
<proteinExistence type="predicted"/>
<comment type="caution">
    <text evidence="10">The sequence shown here is derived from an EMBL/GenBank/DDBJ whole genome shotgun (WGS) entry which is preliminary data.</text>
</comment>
<evidence type="ECO:0000313" key="10">
    <source>
        <dbReference type="EMBL" id="GAH94501.1"/>
    </source>
</evidence>
<evidence type="ECO:0000256" key="5">
    <source>
        <dbReference type="ARBA" id="ARBA00022932"/>
    </source>
</evidence>
<dbReference type="EMBL" id="BARV01002646">
    <property type="protein sequence ID" value="GAH94501.1"/>
    <property type="molecule type" value="Genomic_DNA"/>
</dbReference>
<keyword evidence="3" id="KW-0548">Nucleotidyltransferase</keyword>
<dbReference type="GO" id="GO:0008408">
    <property type="term" value="F:3'-5' exonuclease activity"/>
    <property type="evidence" value="ECO:0007669"/>
    <property type="project" value="InterPro"/>
</dbReference>
<dbReference type="PANTHER" id="PTHR32294">
    <property type="entry name" value="DNA POLYMERASE III SUBUNIT ALPHA"/>
    <property type="match status" value="1"/>
</dbReference>
<evidence type="ECO:0000256" key="1">
    <source>
        <dbReference type="ARBA" id="ARBA00012417"/>
    </source>
</evidence>
<dbReference type="InterPro" id="IPR041931">
    <property type="entry name" value="DNA_pol3_alpha_thumb_dom"/>
</dbReference>
<evidence type="ECO:0000256" key="2">
    <source>
        <dbReference type="ARBA" id="ARBA00022679"/>
    </source>
</evidence>
<feature type="domain" description="DNA polymerase helix-hairpin-helix motif" evidence="8">
    <location>
        <begin position="371"/>
        <end position="413"/>
    </location>
</feature>
<feature type="non-terminal residue" evidence="10">
    <location>
        <position position="414"/>
    </location>
</feature>
<sequence length="414" mass="45511">VGTINTYMARGAIRDAGKALQLPQGVIEQACNGIHHLSVSSLLEYAGSRPELKKSGIYKKPELAEFFRLCAAIDGFPRHMSVHLGGLVIGNGRLADMVPLEWSGGGDIISQYDKDDVERLGIVKMDLLALPTLTVIEDTLSSIKKNHGVDIDLGKIDRNDPEAFAMLRDGRSIGTFQLESPAQREMAGRLLPNRFEDIIISISLVRPGPLKSSMDKVYLPRRHGKEPVTYLHHRLKNALGETLGVILYQEQVLKVAHDLAGMSYADADGFRRAMTHDRAEEEMEKMRDSFISSASRNGVSRVIAGKVFEQLAAFAAYGFCKAHAAAYAELAYQTLWLKCHYPAEFMAAVLSNQPMGYYPSRVLVADARRSGVSILPLDVNCSSGSYTVENGAIRVSLRQLKGMSEEALESILSE</sequence>